<evidence type="ECO:0000259" key="4">
    <source>
        <dbReference type="PROSITE" id="PS50110"/>
    </source>
</evidence>
<dbReference type="Gene3D" id="3.30.70.270">
    <property type="match status" value="1"/>
</dbReference>
<dbReference type="SUPFAM" id="SSF55073">
    <property type="entry name" value="Nucleotide cyclase"/>
    <property type="match status" value="1"/>
</dbReference>
<dbReference type="NCBIfam" id="TIGR00254">
    <property type="entry name" value="GGDEF"/>
    <property type="match status" value="1"/>
</dbReference>
<keyword evidence="6" id="KW-0808">Transferase</keyword>
<organism evidence="6 7">
    <name type="scientific">Paludisphaera mucosa</name>
    <dbReference type="NCBI Taxonomy" id="3030827"/>
    <lineage>
        <taxon>Bacteria</taxon>
        <taxon>Pseudomonadati</taxon>
        <taxon>Planctomycetota</taxon>
        <taxon>Planctomycetia</taxon>
        <taxon>Isosphaerales</taxon>
        <taxon>Isosphaeraceae</taxon>
        <taxon>Paludisphaera</taxon>
    </lineage>
</organism>
<dbReference type="PROSITE" id="PS50110">
    <property type="entry name" value="RESPONSE_REGULATORY"/>
    <property type="match status" value="1"/>
</dbReference>
<dbReference type="CDD" id="cd01949">
    <property type="entry name" value="GGDEF"/>
    <property type="match status" value="1"/>
</dbReference>
<gene>
    <name evidence="6" type="ORF">PZE19_16800</name>
</gene>
<proteinExistence type="predicted"/>
<feature type="domain" description="GGDEF" evidence="5">
    <location>
        <begin position="162"/>
        <end position="295"/>
    </location>
</feature>
<keyword evidence="6" id="KW-0548">Nucleotidyltransferase</keyword>
<dbReference type="InterPro" id="IPR050469">
    <property type="entry name" value="Diguanylate_Cyclase"/>
</dbReference>
<sequence length="304" mass="33401">MRVLIADDDPAARLLLEGTLTEWGYEVVTARDGSEAWDLLRRADAPSLAILDWMMPGLDGVDVCRKVRQEGEAPYVYLILLTGKARTEDVVRGMESGADDYVGKPFDEQELKVRMRAGRRIVELHDALRIQATRDALTGAWNRRAIFDILEREAVRAGREGTSVGVIMADLDHFKRINDTLGHQAGDAVLREASRRIELALRPYDAHGRYGGEEFLVVLPGCEMPCAWAAAERIRHTLAEAHVATPSGMTPVTASMGMAIVHGAGRDAEGLIRLADEALYRAKRGGRNRVEVALGSDLGAFSRS</sequence>
<dbReference type="InterPro" id="IPR043128">
    <property type="entry name" value="Rev_trsase/Diguanyl_cyclase"/>
</dbReference>
<evidence type="ECO:0000259" key="5">
    <source>
        <dbReference type="PROSITE" id="PS50887"/>
    </source>
</evidence>
<dbReference type="GO" id="GO:0052621">
    <property type="term" value="F:diguanylate cyclase activity"/>
    <property type="evidence" value="ECO:0007669"/>
    <property type="project" value="UniProtKB-EC"/>
</dbReference>
<dbReference type="CDD" id="cd17574">
    <property type="entry name" value="REC_OmpR"/>
    <property type="match status" value="1"/>
</dbReference>
<dbReference type="RefSeq" id="WP_277861788.1">
    <property type="nucleotide sequence ID" value="NZ_JARRAG010000002.1"/>
</dbReference>
<protein>
    <recommendedName>
        <fullName evidence="1">diguanylate cyclase</fullName>
        <ecNumber evidence="1">2.7.7.65</ecNumber>
    </recommendedName>
</protein>
<evidence type="ECO:0000256" key="1">
    <source>
        <dbReference type="ARBA" id="ARBA00012528"/>
    </source>
</evidence>
<evidence type="ECO:0000256" key="2">
    <source>
        <dbReference type="ARBA" id="ARBA00034247"/>
    </source>
</evidence>
<accession>A0ABT6FCY4</accession>
<dbReference type="InterPro" id="IPR011006">
    <property type="entry name" value="CheY-like_superfamily"/>
</dbReference>
<dbReference type="PROSITE" id="PS50887">
    <property type="entry name" value="GGDEF"/>
    <property type="match status" value="1"/>
</dbReference>
<dbReference type="InterPro" id="IPR000160">
    <property type="entry name" value="GGDEF_dom"/>
</dbReference>
<dbReference type="PANTHER" id="PTHR45138:SF9">
    <property type="entry name" value="DIGUANYLATE CYCLASE DGCM-RELATED"/>
    <property type="match status" value="1"/>
</dbReference>
<dbReference type="Proteomes" id="UP001216907">
    <property type="component" value="Unassembled WGS sequence"/>
</dbReference>
<dbReference type="Gene3D" id="3.40.50.2300">
    <property type="match status" value="1"/>
</dbReference>
<dbReference type="Pfam" id="PF00990">
    <property type="entry name" value="GGDEF"/>
    <property type="match status" value="1"/>
</dbReference>
<dbReference type="EC" id="2.7.7.65" evidence="1"/>
<evidence type="ECO:0000256" key="3">
    <source>
        <dbReference type="PROSITE-ProRule" id="PRU00169"/>
    </source>
</evidence>
<feature type="domain" description="Response regulatory" evidence="4">
    <location>
        <begin position="2"/>
        <end position="119"/>
    </location>
</feature>
<dbReference type="EMBL" id="JARRAG010000002">
    <property type="protein sequence ID" value="MDG3005453.1"/>
    <property type="molecule type" value="Genomic_DNA"/>
</dbReference>
<dbReference type="Pfam" id="PF00072">
    <property type="entry name" value="Response_reg"/>
    <property type="match status" value="1"/>
</dbReference>
<comment type="catalytic activity">
    <reaction evidence="2">
        <text>2 GTP = 3',3'-c-di-GMP + 2 diphosphate</text>
        <dbReference type="Rhea" id="RHEA:24898"/>
        <dbReference type="ChEBI" id="CHEBI:33019"/>
        <dbReference type="ChEBI" id="CHEBI:37565"/>
        <dbReference type="ChEBI" id="CHEBI:58805"/>
        <dbReference type="EC" id="2.7.7.65"/>
    </reaction>
</comment>
<dbReference type="InterPro" id="IPR029787">
    <property type="entry name" value="Nucleotide_cyclase"/>
</dbReference>
<name>A0ABT6FCY4_9BACT</name>
<evidence type="ECO:0000313" key="6">
    <source>
        <dbReference type="EMBL" id="MDG3005453.1"/>
    </source>
</evidence>
<dbReference type="SMART" id="SM00267">
    <property type="entry name" value="GGDEF"/>
    <property type="match status" value="1"/>
</dbReference>
<feature type="modified residue" description="4-aspartylphosphate" evidence="3">
    <location>
        <position position="52"/>
    </location>
</feature>
<dbReference type="PANTHER" id="PTHR45138">
    <property type="entry name" value="REGULATORY COMPONENTS OF SENSORY TRANSDUCTION SYSTEM"/>
    <property type="match status" value="1"/>
</dbReference>
<dbReference type="SUPFAM" id="SSF52172">
    <property type="entry name" value="CheY-like"/>
    <property type="match status" value="1"/>
</dbReference>
<evidence type="ECO:0000313" key="7">
    <source>
        <dbReference type="Proteomes" id="UP001216907"/>
    </source>
</evidence>
<comment type="caution">
    <text evidence="6">The sequence shown here is derived from an EMBL/GenBank/DDBJ whole genome shotgun (WGS) entry which is preliminary data.</text>
</comment>
<reference evidence="6 7" key="1">
    <citation type="submission" date="2023-03" db="EMBL/GenBank/DDBJ databases">
        <title>Paludisphaera mucosa sp. nov. a novel planctomycete from northern fen.</title>
        <authorList>
            <person name="Ivanova A."/>
        </authorList>
    </citation>
    <scope>NUCLEOTIDE SEQUENCE [LARGE SCALE GENOMIC DNA]</scope>
    <source>
        <strain evidence="6 7">Pla2</strain>
    </source>
</reference>
<keyword evidence="7" id="KW-1185">Reference proteome</keyword>
<dbReference type="SMART" id="SM00448">
    <property type="entry name" value="REC"/>
    <property type="match status" value="1"/>
</dbReference>
<keyword evidence="3" id="KW-0597">Phosphoprotein</keyword>
<dbReference type="InterPro" id="IPR001789">
    <property type="entry name" value="Sig_transdc_resp-reg_receiver"/>
</dbReference>